<dbReference type="Proteomes" id="UP000799424">
    <property type="component" value="Unassembled WGS sequence"/>
</dbReference>
<feature type="non-terminal residue" evidence="2">
    <location>
        <position position="1"/>
    </location>
</feature>
<organism evidence="2 3">
    <name type="scientific">Ophiobolus disseminans</name>
    <dbReference type="NCBI Taxonomy" id="1469910"/>
    <lineage>
        <taxon>Eukaryota</taxon>
        <taxon>Fungi</taxon>
        <taxon>Dikarya</taxon>
        <taxon>Ascomycota</taxon>
        <taxon>Pezizomycotina</taxon>
        <taxon>Dothideomycetes</taxon>
        <taxon>Pleosporomycetidae</taxon>
        <taxon>Pleosporales</taxon>
        <taxon>Pleosporineae</taxon>
        <taxon>Phaeosphaeriaceae</taxon>
        <taxon>Ophiobolus</taxon>
    </lineage>
</organism>
<dbReference type="EMBL" id="MU006235">
    <property type="protein sequence ID" value="KAF2822178.1"/>
    <property type="molecule type" value="Genomic_DNA"/>
</dbReference>
<keyword evidence="1" id="KW-1133">Transmembrane helix</keyword>
<evidence type="ECO:0000313" key="2">
    <source>
        <dbReference type="EMBL" id="KAF2822178.1"/>
    </source>
</evidence>
<evidence type="ECO:0000256" key="1">
    <source>
        <dbReference type="SAM" id="Phobius"/>
    </source>
</evidence>
<keyword evidence="3" id="KW-1185">Reference proteome</keyword>
<feature type="transmembrane region" description="Helical" evidence="1">
    <location>
        <begin position="23"/>
        <end position="47"/>
    </location>
</feature>
<accession>A0A6A6ZMV3</accession>
<sequence length="153" mass="16597">RYCTSQSTPHPQRSAYLHVSFRVLANAVSSLLFVIPVLPAPFSFSLFAPSPSRLKTFGPVSALSPLNESVRLSNDNCRPLALCFSTISGGAGLFPRGGDGDFRDVERFSSGAGSRKDNVVVRVRAGRVGVEVWISVEVWMWIEGVLDIVDVAE</sequence>
<evidence type="ECO:0000313" key="3">
    <source>
        <dbReference type="Proteomes" id="UP000799424"/>
    </source>
</evidence>
<keyword evidence="1" id="KW-0472">Membrane</keyword>
<name>A0A6A6ZMV3_9PLEO</name>
<protein>
    <submittedName>
        <fullName evidence="2">Uncharacterized protein</fullName>
    </submittedName>
</protein>
<reference evidence="2" key="1">
    <citation type="journal article" date="2020" name="Stud. Mycol.">
        <title>101 Dothideomycetes genomes: a test case for predicting lifestyles and emergence of pathogens.</title>
        <authorList>
            <person name="Haridas S."/>
            <person name="Albert R."/>
            <person name="Binder M."/>
            <person name="Bloem J."/>
            <person name="Labutti K."/>
            <person name="Salamov A."/>
            <person name="Andreopoulos B."/>
            <person name="Baker S."/>
            <person name="Barry K."/>
            <person name="Bills G."/>
            <person name="Bluhm B."/>
            <person name="Cannon C."/>
            <person name="Castanera R."/>
            <person name="Culley D."/>
            <person name="Daum C."/>
            <person name="Ezra D."/>
            <person name="Gonzalez J."/>
            <person name="Henrissat B."/>
            <person name="Kuo A."/>
            <person name="Liang C."/>
            <person name="Lipzen A."/>
            <person name="Lutzoni F."/>
            <person name="Magnuson J."/>
            <person name="Mondo S."/>
            <person name="Nolan M."/>
            <person name="Ohm R."/>
            <person name="Pangilinan J."/>
            <person name="Park H.-J."/>
            <person name="Ramirez L."/>
            <person name="Alfaro M."/>
            <person name="Sun H."/>
            <person name="Tritt A."/>
            <person name="Yoshinaga Y."/>
            <person name="Zwiers L.-H."/>
            <person name="Turgeon B."/>
            <person name="Goodwin S."/>
            <person name="Spatafora J."/>
            <person name="Crous P."/>
            <person name="Grigoriev I."/>
        </authorList>
    </citation>
    <scope>NUCLEOTIDE SEQUENCE</scope>
    <source>
        <strain evidence="2">CBS 113818</strain>
    </source>
</reference>
<dbReference type="AlphaFoldDB" id="A0A6A6ZMV3"/>
<gene>
    <name evidence="2" type="ORF">CC86DRAFT_96726</name>
</gene>
<keyword evidence="1" id="KW-0812">Transmembrane</keyword>
<proteinExistence type="predicted"/>